<dbReference type="GO" id="GO:0008168">
    <property type="term" value="F:methyltransferase activity"/>
    <property type="evidence" value="ECO:0007669"/>
    <property type="project" value="UniProtKB-KW"/>
</dbReference>
<dbReference type="InterPro" id="IPR002478">
    <property type="entry name" value="PUA"/>
</dbReference>
<keyword evidence="4 10" id="KW-0489">Methyltransferase</keyword>
<dbReference type="InterPro" id="IPR036974">
    <property type="entry name" value="PUA_sf"/>
</dbReference>
<evidence type="ECO:0000256" key="5">
    <source>
        <dbReference type="ARBA" id="ARBA00022679"/>
    </source>
</evidence>
<comment type="caution">
    <text evidence="10">The sequence shown here is derived from an EMBL/GenBank/DDBJ whole genome shotgun (WGS) entry which is preliminary data.</text>
</comment>
<dbReference type="CDD" id="cd21153">
    <property type="entry name" value="PUA_RlmI"/>
    <property type="match status" value="1"/>
</dbReference>
<evidence type="ECO:0000256" key="6">
    <source>
        <dbReference type="ARBA" id="ARBA00022691"/>
    </source>
</evidence>
<evidence type="ECO:0000256" key="1">
    <source>
        <dbReference type="ARBA" id="ARBA00004496"/>
    </source>
</evidence>
<evidence type="ECO:0000313" key="11">
    <source>
        <dbReference type="Proteomes" id="UP000268033"/>
    </source>
</evidence>
<evidence type="ECO:0000256" key="3">
    <source>
        <dbReference type="ARBA" id="ARBA00022552"/>
    </source>
</evidence>
<dbReference type="Gene3D" id="3.40.50.150">
    <property type="entry name" value="Vaccinia Virus protein VP39"/>
    <property type="match status" value="1"/>
</dbReference>
<keyword evidence="7" id="KW-0694">RNA-binding</keyword>
<name>A0A3N1PKH8_9GAMM</name>
<evidence type="ECO:0000256" key="7">
    <source>
        <dbReference type="ARBA" id="ARBA00022884"/>
    </source>
</evidence>
<dbReference type="STRING" id="584787.GCA_001247655_03908"/>
<dbReference type="InterPro" id="IPR029063">
    <property type="entry name" value="SAM-dependent_MTases_sf"/>
</dbReference>
<dbReference type="SUPFAM" id="SSF53335">
    <property type="entry name" value="S-adenosyl-L-methionine-dependent methyltransferases"/>
    <property type="match status" value="1"/>
</dbReference>
<keyword evidence="6" id="KW-0949">S-adenosyl-L-methionine</keyword>
<comment type="subcellular location">
    <subcellularLocation>
        <location evidence="1">Cytoplasm</location>
    </subcellularLocation>
</comment>
<sequence length="396" mass="43834">MPRNALVLAEGREKSVKRRHPWIFAGAVHHSKGKPKAGDTVEIYSHDGTWLARAAYSPASQIRARVWTFDKNEEVDADFFARRINAADQRRRPMVEREGITGYRVVAAESDGLPGITIDRYDNVLVCQLLSIGADKWRDAIVAALKARFPGCVIHERSDVEVRRKEELVPLVQTLAGELPGKVAIVENGIKLWVDLIQGHKTGYYLDQRDNRAAVLPYVEGKEVLNCFSYTGGFGTYALKGGAKHVTQVDVSESALALARDNLKLNGLDESRCDLIKEDVFALLRRYASEGRQFDVIVLDPPKFVDSKSSLKGAARGYKDINLHALKLLRPGGILLTFSCSGLMEQSLFQKIVADAALDAGRDAQILRFLSQSADHPVNVHYPEGLYLKGLVVQAS</sequence>
<dbReference type="PROSITE" id="PS50890">
    <property type="entry name" value="PUA"/>
    <property type="match status" value="1"/>
</dbReference>
<dbReference type="Pfam" id="PF17785">
    <property type="entry name" value="PUA_3"/>
    <property type="match status" value="1"/>
</dbReference>
<organism evidence="10 11">
    <name type="scientific">Gallaecimonas pentaromativorans</name>
    <dbReference type="NCBI Taxonomy" id="584787"/>
    <lineage>
        <taxon>Bacteria</taxon>
        <taxon>Pseudomonadati</taxon>
        <taxon>Pseudomonadota</taxon>
        <taxon>Gammaproteobacteria</taxon>
        <taxon>Enterobacterales</taxon>
        <taxon>Gallaecimonadaceae</taxon>
        <taxon>Gallaecimonas</taxon>
    </lineage>
</organism>
<dbReference type="PANTHER" id="PTHR42873:SF1">
    <property type="entry name" value="S-ADENOSYLMETHIONINE-DEPENDENT METHYLTRANSFERASE DOMAIN-CONTAINING PROTEIN"/>
    <property type="match status" value="1"/>
</dbReference>
<dbReference type="Gene3D" id="3.30.750.80">
    <property type="entry name" value="RNA methyltransferase domain (HRMD) like"/>
    <property type="match status" value="1"/>
</dbReference>
<dbReference type="Proteomes" id="UP000268033">
    <property type="component" value="Unassembled WGS sequence"/>
</dbReference>
<dbReference type="CDD" id="cd11572">
    <property type="entry name" value="RlmI_M_like"/>
    <property type="match status" value="1"/>
</dbReference>
<dbReference type="InterPro" id="IPR019614">
    <property type="entry name" value="SAM-dep_methyl-trfase"/>
</dbReference>
<evidence type="ECO:0000313" key="10">
    <source>
        <dbReference type="EMBL" id="ROQ25046.1"/>
    </source>
</evidence>
<dbReference type="RefSeq" id="WP_123421886.1">
    <property type="nucleotide sequence ID" value="NZ_RJUL01000006.1"/>
</dbReference>
<dbReference type="PANTHER" id="PTHR42873">
    <property type="entry name" value="RIBOSOMAL RNA LARGE SUBUNIT METHYLTRANSFERASE"/>
    <property type="match status" value="1"/>
</dbReference>
<keyword evidence="11" id="KW-1185">Reference proteome</keyword>
<keyword evidence="5 10" id="KW-0808">Transferase</keyword>
<gene>
    <name evidence="10" type="ORF">EDC28_106296</name>
</gene>
<protein>
    <submittedName>
        <fullName evidence="10">23S rRNA (Cytosine1962-C5)-methyltransferase</fullName>
    </submittedName>
</protein>
<dbReference type="InterPro" id="IPR041532">
    <property type="entry name" value="RlmI-like_PUA"/>
</dbReference>
<dbReference type="GO" id="GO:0005737">
    <property type="term" value="C:cytoplasm"/>
    <property type="evidence" value="ECO:0007669"/>
    <property type="project" value="UniProtKB-SubCell"/>
</dbReference>
<keyword evidence="3" id="KW-0698">rRNA processing</keyword>
<dbReference type="SUPFAM" id="SSF88697">
    <property type="entry name" value="PUA domain-like"/>
    <property type="match status" value="1"/>
</dbReference>
<evidence type="ECO:0000259" key="9">
    <source>
        <dbReference type="SMART" id="SM00359"/>
    </source>
</evidence>
<dbReference type="GO" id="GO:0032259">
    <property type="term" value="P:methylation"/>
    <property type="evidence" value="ECO:0007669"/>
    <property type="project" value="UniProtKB-KW"/>
</dbReference>
<accession>A0A3N1PKH8</accession>
<comment type="similarity">
    <text evidence="8">Belongs to the methyltransferase superfamily. RlmI family.</text>
</comment>
<dbReference type="InterPro" id="IPR015947">
    <property type="entry name" value="PUA-like_sf"/>
</dbReference>
<dbReference type="SMART" id="SM00359">
    <property type="entry name" value="PUA"/>
    <property type="match status" value="1"/>
</dbReference>
<proteinExistence type="inferred from homology"/>
<dbReference type="Pfam" id="PF10672">
    <property type="entry name" value="Methyltrans_SAM"/>
    <property type="match status" value="1"/>
</dbReference>
<dbReference type="GO" id="GO:0003723">
    <property type="term" value="F:RNA binding"/>
    <property type="evidence" value="ECO:0007669"/>
    <property type="project" value="UniProtKB-KW"/>
</dbReference>
<dbReference type="EMBL" id="RJUL01000006">
    <property type="protein sequence ID" value="ROQ25046.1"/>
    <property type="molecule type" value="Genomic_DNA"/>
</dbReference>
<dbReference type="AlphaFoldDB" id="A0A3N1PKH8"/>
<evidence type="ECO:0000256" key="8">
    <source>
        <dbReference type="ARBA" id="ARBA00038091"/>
    </source>
</evidence>
<evidence type="ECO:0000256" key="4">
    <source>
        <dbReference type="ARBA" id="ARBA00022603"/>
    </source>
</evidence>
<dbReference type="GO" id="GO:0006364">
    <property type="term" value="P:rRNA processing"/>
    <property type="evidence" value="ECO:0007669"/>
    <property type="project" value="UniProtKB-KW"/>
</dbReference>
<feature type="domain" description="PUA" evidence="9">
    <location>
        <begin position="4"/>
        <end position="89"/>
    </location>
</feature>
<reference evidence="10 11" key="1">
    <citation type="submission" date="2018-11" db="EMBL/GenBank/DDBJ databases">
        <title>Genomic Encyclopedia of Type Strains, Phase IV (KMG-IV): sequencing the most valuable type-strain genomes for metagenomic binning, comparative biology and taxonomic classification.</title>
        <authorList>
            <person name="Goeker M."/>
        </authorList>
    </citation>
    <scope>NUCLEOTIDE SEQUENCE [LARGE SCALE GENOMIC DNA]</scope>
    <source>
        <strain evidence="10 11">DSM 21945</strain>
    </source>
</reference>
<dbReference type="Gene3D" id="2.30.130.10">
    <property type="entry name" value="PUA domain"/>
    <property type="match status" value="1"/>
</dbReference>
<keyword evidence="2" id="KW-0963">Cytoplasm</keyword>
<dbReference type="CDD" id="cd02440">
    <property type="entry name" value="AdoMet_MTases"/>
    <property type="match status" value="1"/>
</dbReference>
<evidence type="ECO:0000256" key="2">
    <source>
        <dbReference type="ARBA" id="ARBA00022490"/>
    </source>
</evidence>